<feature type="compositionally biased region" description="Gly residues" evidence="1">
    <location>
        <begin position="562"/>
        <end position="576"/>
    </location>
</feature>
<feature type="compositionally biased region" description="Low complexity" evidence="1">
    <location>
        <begin position="368"/>
        <end position="391"/>
    </location>
</feature>
<feature type="transmembrane region" description="Helical" evidence="2">
    <location>
        <begin position="247"/>
        <end position="270"/>
    </location>
</feature>
<dbReference type="EMBL" id="MU853561">
    <property type="protein sequence ID" value="KAK4146425.1"/>
    <property type="molecule type" value="Genomic_DNA"/>
</dbReference>
<protein>
    <recommendedName>
        <fullName evidence="6">Mid2 domain-containing protein</fullName>
    </recommendedName>
</protein>
<evidence type="ECO:0000313" key="4">
    <source>
        <dbReference type="EMBL" id="KAK4146425.1"/>
    </source>
</evidence>
<organism evidence="4 5">
    <name type="scientific">Dichotomopilus funicola</name>
    <dbReference type="NCBI Taxonomy" id="1934379"/>
    <lineage>
        <taxon>Eukaryota</taxon>
        <taxon>Fungi</taxon>
        <taxon>Dikarya</taxon>
        <taxon>Ascomycota</taxon>
        <taxon>Pezizomycotina</taxon>
        <taxon>Sordariomycetes</taxon>
        <taxon>Sordariomycetidae</taxon>
        <taxon>Sordariales</taxon>
        <taxon>Chaetomiaceae</taxon>
        <taxon>Dichotomopilus</taxon>
    </lineage>
</organism>
<keyword evidence="2" id="KW-1133">Transmembrane helix</keyword>
<dbReference type="GeneID" id="87822223"/>
<evidence type="ECO:0008006" key="6">
    <source>
        <dbReference type="Google" id="ProtNLM"/>
    </source>
</evidence>
<feature type="region of interest" description="Disordered" evidence="1">
    <location>
        <begin position="544"/>
        <end position="599"/>
    </location>
</feature>
<feature type="region of interest" description="Disordered" evidence="1">
    <location>
        <begin position="325"/>
        <end position="472"/>
    </location>
</feature>
<proteinExistence type="predicted"/>
<keyword evidence="3" id="KW-0732">Signal</keyword>
<accession>A0AAN6V7W9</accession>
<feature type="compositionally biased region" description="Gly residues" evidence="1">
    <location>
        <begin position="455"/>
        <end position="466"/>
    </location>
</feature>
<feature type="region of interest" description="Disordered" evidence="1">
    <location>
        <begin position="281"/>
        <end position="300"/>
    </location>
</feature>
<evidence type="ECO:0000256" key="3">
    <source>
        <dbReference type="SAM" id="SignalP"/>
    </source>
</evidence>
<name>A0AAN6V7W9_9PEZI</name>
<evidence type="ECO:0000313" key="5">
    <source>
        <dbReference type="Proteomes" id="UP001302676"/>
    </source>
</evidence>
<sequence length="599" mass="60583">MRNSIWSCSSCAVFLLSAFLARDVSATHVGREWNHVHRIPKALVTARAVLGRDGGGQVTENVCSTEYTECPASLSGGCCPSKYACAVDSCYATTAGITTACTRANWYACAPVNGKPGCCPLNYICDGPQGCLAAVGATPVDLHCPTNYFTCEAGDGCCRNGLACGPGASCYSTDPVTSTIVQTITTTSGKETVTTTRTTVTVSTPTIPTDYRETGAAAMFILTSVPKEPAATPSSSSEPSSGLSGGAIGGIIGGVVVLLIVVVVAAFLIIRRLKQVETIVENSKRGSSSGKKTRSQNQAQMEHYGRHLHSDMDDMSVDPLMVQPSVTSTEATSQRSHGHGRNHSHGYDSTARGRGGSLGYTPSPNLYSPAEADAETPSAAAAATAAASANSDSHHSRSRHASPDPYHSPPVGGHGGAAGYFDIPPSSRNTHSNNLPGAMQPARMRGNSEVSASSVGGGGAGGGNTGRRGYSYTHWRSMSNTSELSADGSEGGAGGSIVVAGGRGVVGGTTPVRTPGAAADGGARQGQLIPELAGSGGIVELSGAGGVEGGGRSRSDSAASGTGLGVNQGTGVGGGQPLASLDETVEMPGHMHGHYGPPI</sequence>
<comment type="caution">
    <text evidence="4">The sequence shown here is derived from an EMBL/GenBank/DDBJ whole genome shotgun (WGS) entry which is preliminary data.</text>
</comment>
<reference evidence="4" key="1">
    <citation type="journal article" date="2023" name="Mol. Phylogenet. Evol.">
        <title>Genome-scale phylogeny and comparative genomics of the fungal order Sordariales.</title>
        <authorList>
            <person name="Hensen N."/>
            <person name="Bonometti L."/>
            <person name="Westerberg I."/>
            <person name="Brannstrom I.O."/>
            <person name="Guillou S."/>
            <person name="Cros-Aarteil S."/>
            <person name="Calhoun S."/>
            <person name="Haridas S."/>
            <person name="Kuo A."/>
            <person name="Mondo S."/>
            <person name="Pangilinan J."/>
            <person name="Riley R."/>
            <person name="LaButti K."/>
            <person name="Andreopoulos B."/>
            <person name="Lipzen A."/>
            <person name="Chen C."/>
            <person name="Yan M."/>
            <person name="Daum C."/>
            <person name="Ng V."/>
            <person name="Clum A."/>
            <person name="Steindorff A."/>
            <person name="Ohm R.A."/>
            <person name="Martin F."/>
            <person name="Silar P."/>
            <person name="Natvig D.O."/>
            <person name="Lalanne C."/>
            <person name="Gautier V."/>
            <person name="Ament-Velasquez S.L."/>
            <person name="Kruys A."/>
            <person name="Hutchinson M.I."/>
            <person name="Powell A.J."/>
            <person name="Barry K."/>
            <person name="Miller A.N."/>
            <person name="Grigoriev I.V."/>
            <person name="Debuchy R."/>
            <person name="Gladieux P."/>
            <person name="Hiltunen Thoren M."/>
            <person name="Johannesson H."/>
        </authorList>
    </citation>
    <scope>NUCLEOTIDE SEQUENCE</scope>
    <source>
        <strain evidence="4">CBS 141.50</strain>
    </source>
</reference>
<keyword evidence="2" id="KW-0472">Membrane</keyword>
<feature type="signal peptide" evidence="3">
    <location>
        <begin position="1"/>
        <end position="26"/>
    </location>
</feature>
<keyword evidence="5" id="KW-1185">Reference proteome</keyword>
<evidence type="ECO:0000256" key="2">
    <source>
        <dbReference type="SAM" id="Phobius"/>
    </source>
</evidence>
<feature type="compositionally biased region" description="Polar residues" evidence="1">
    <location>
        <begin position="426"/>
        <end position="435"/>
    </location>
</feature>
<dbReference type="AlphaFoldDB" id="A0AAN6V7W9"/>
<gene>
    <name evidence="4" type="ORF">C8A04DRAFT_9748</name>
</gene>
<dbReference type="RefSeq" id="XP_062639796.1">
    <property type="nucleotide sequence ID" value="XM_062785610.1"/>
</dbReference>
<feature type="compositionally biased region" description="Polar residues" evidence="1">
    <location>
        <begin position="325"/>
        <end position="334"/>
    </location>
</feature>
<dbReference type="Proteomes" id="UP001302676">
    <property type="component" value="Unassembled WGS sequence"/>
</dbReference>
<keyword evidence="2" id="KW-0812">Transmembrane</keyword>
<feature type="chain" id="PRO_5043046807" description="Mid2 domain-containing protein" evidence="3">
    <location>
        <begin position="27"/>
        <end position="599"/>
    </location>
</feature>
<evidence type="ECO:0000256" key="1">
    <source>
        <dbReference type="SAM" id="MobiDB-lite"/>
    </source>
</evidence>
<reference evidence="4" key="2">
    <citation type="submission" date="2023-05" db="EMBL/GenBank/DDBJ databases">
        <authorList>
            <consortium name="Lawrence Berkeley National Laboratory"/>
            <person name="Steindorff A."/>
            <person name="Hensen N."/>
            <person name="Bonometti L."/>
            <person name="Westerberg I."/>
            <person name="Brannstrom I.O."/>
            <person name="Guillou S."/>
            <person name="Cros-Aarteil S."/>
            <person name="Calhoun S."/>
            <person name="Haridas S."/>
            <person name="Kuo A."/>
            <person name="Mondo S."/>
            <person name="Pangilinan J."/>
            <person name="Riley R."/>
            <person name="Labutti K."/>
            <person name="Andreopoulos B."/>
            <person name="Lipzen A."/>
            <person name="Chen C."/>
            <person name="Yanf M."/>
            <person name="Daum C."/>
            <person name="Ng V."/>
            <person name="Clum A."/>
            <person name="Ohm R."/>
            <person name="Martin F."/>
            <person name="Silar P."/>
            <person name="Natvig D."/>
            <person name="Lalanne C."/>
            <person name="Gautier V."/>
            <person name="Ament-Velasquez S.L."/>
            <person name="Kruys A."/>
            <person name="Hutchinson M.I."/>
            <person name="Powell A.J."/>
            <person name="Barry K."/>
            <person name="Miller A.N."/>
            <person name="Grigoriev I.V."/>
            <person name="Debuchy R."/>
            <person name="Gladieux P."/>
            <person name="Thoren M.H."/>
            <person name="Johannesson H."/>
        </authorList>
    </citation>
    <scope>NUCLEOTIDE SEQUENCE</scope>
    <source>
        <strain evidence="4">CBS 141.50</strain>
    </source>
</reference>